<evidence type="ECO:0000313" key="8">
    <source>
        <dbReference type="Proteomes" id="UP001239994"/>
    </source>
</evidence>
<dbReference type="InterPro" id="IPR000863">
    <property type="entry name" value="Sulfotransferase_dom"/>
</dbReference>
<feature type="active site" description="For sulfotransferase activity" evidence="3">
    <location>
        <position position="163"/>
    </location>
</feature>
<dbReference type="EMBL" id="JAROKS010000017">
    <property type="protein sequence ID" value="KAK1794265.1"/>
    <property type="molecule type" value="Genomic_DNA"/>
</dbReference>
<evidence type="ECO:0000256" key="5">
    <source>
        <dbReference type="RuleBase" id="RU361155"/>
    </source>
</evidence>
<keyword evidence="2" id="KW-0325">Glycoprotein</keyword>
<name>A0AAD9DT15_9TELE</name>
<accession>A0AAD9DT15</accession>
<dbReference type="Pfam" id="PF00685">
    <property type="entry name" value="Sulfotransfer_1"/>
    <property type="match status" value="1"/>
</dbReference>
<evidence type="ECO:0000256" key="3">
    <source>
        <dbReference type="PIRSR" id="PIRSR637359-1"/>
    </source>
</evidence>
<reference evidence="7" key="1">
    <citation type="submission" date="2023-03" db="EMBL/GenBank/DDBJ databases">
        <title>Electrophorus voltai genome.</title>
        <authorList>
            <person name="Bian C."/>
        </authorList>
    </citation>
    <scope>NUCLEOTIDE SEQUENCE</scope>
    <source>
        <strain evidence="7">CB-2022</strain>
        <tissue evidence="7">Muscle</tissue>
    </source>
</reference>
<evidence type="ECO:0000259" key="6">
    <source>
        <dbReference type="Pfam" id="PF00685"/>
    </source>
</evidence>
<comment type="caution">
    <text evidence="7">The sequence shown here is derived from an EMBL/GenBank/DDBJ whole genome shotgun (WGS) entry which is preliminary data.</text>
</comment>
<dbReference type="InterPro" id="IPR037359">
    <property type="entry name" value="NST/OST"/>
</dbReference>
<organism evidence="7 8">
    <name type="scientific">Electrophorus voltai</name>
    <dbReference type="NCBI Taxonomy" id="2609070"/>
    <lineage>
        <taxon>Eukaryota</taxon>
        <taxon>Metazoa</taxon>
        <taxon>Chordata</taxon>
        <taxon>Craniata</taxon>
        <taxon>Vertebrata</taxon>
        <taxon>Euteleostomi</taxon>
        <taxon>Actinopterygii</taxon>
        <taxon>Neopterygii</taxon>
        <taxon>Teleostei</taxon>
        <taxon>Ostariophysi</taxon>
        <taxon>Gymnotiformes</taxon>
        <taxon>Gymnotoidei</taxon>
        <taxon>Gymnotidae</taxon>
        <taxon>Electrophorus</taxon>
    </lineage>
</organism>
<gene>
    <name evidence="7" type="ORF">P4O66_011155</name>
</gene>
<dbReference type="EC" id="2.8.2.-" evidence="5"/>
<feature type="domain" description="Sulfotransferase" evidence="6">
    <location>
        <begin position="154"/>
        <end position="209"/>
    </location>
</feature>
<evidence type="ECO:0000256" key="1">
    <source>
        <dbReference type="ARBA" id="ARBA00022679"/>
    </source>
</evidence>
<evidence type="ECO:0000256" key="2">
    <source>
        <dbReference type="ARBA" id="ARBA00023180"/>
    </source>
</evidence>
<dbReference type="PANTHER" id="PTHR10605">
    <property type="entry name" value="HEPARAN SULFATE SULFOTRANSFERASE"/>
    <property type="match status" value="1"/>
</dbReference>
<dbReference type="GO" id="GO:0008467">
    <property type="term" value="F:[heparan sulfate]-glucosamine 3-sulfotransferase activity"/>
    <property type="evidence" value="ECO:0007669"/>
    <property type="project" value="TreeGrafter"/>
</dbReference>
<dbReference type="InterPro" id="IPR027417">
    <property type="entry name" value="P-loop_NTPase"/>
</dbReference>
<keyword evidence="8" id="KW-1185">Reference proteome</keyword>
<proteinExistence type="inferred from homology"/>
<sequence>MASSTVVLDPLSNRSIFRKFVLMLLSILASLYFLHCLAERCGTSPSPVRTSEVATGLFASDPNHLRSPRRKRLLQKWPAKSPVRDPSVRYRFDGVMSAGEETDLPGLEEEEEADPAVQPDMRLPAPFGADIVAKPSYFGPDKLSSLGEGSKRLPQAIIIGVKKGGTRALLEFLRVHPDIRAVGAEPHFFDRNYDNGLDWYSPAGSCHATITVLLQHPGTEPGNSGHGQRGAVGKRRLAQHMRVGTAGPKSCGSAVNFHFPAAWANGFITEWGETGPLHLVAAERERDREKE</sequence>
<keyword evidence="1 5" id="KW-0808">Transferase</keyword>
<dbReference type="Proteomes" id="UP001239994">
    <property type="component" value="Unassembled WGS sequence"/>
</dbReference>
<dbReference type="PANTHER" id="PTHR10605:SF68">
    <property type="entry name" value="SULFOTRANSFERASE"/>
    <property type="match status" value="1"/>
</dbReference>
<comment type="similarity">
    <text evidence="5">Belongs to the sulfotransferase 1 family.</text>
</comment>
<protein>
    <recommendedName>
        <fullName evidence="5">Sulfotransferase</fullName>
        <ecNumber evidence="5">2.8.2.-</ecNumber>
    </recommendedName>
</protein>
<feature type="binding site" evidence="4">
    <location>
        <begin position="163"/>
        <end position="167"/>
    </location>
    <ligand>
        <name>3'-phosphoadenylyl sulfate</name>
        <dbReference type="ChEBI" id="CHEBI:58339"/>
    </ligand>
</feature>
<dbReference type="Gene3D" id="3.40.50.300">
    <property type="entry name" value="P-loop containing nucleotide triphosphate hydrolases"/>
    <property type="match status" value="1"/>
</dbReference>
<dbReference type="SUPFAM" id="SSF52540">
    <property type="entry name" value="P-loop containing nucleoside triphosphate hydrolases"/>
    <property type="match status" value="1"/>
</dbReference>
<dbReference type="AlphaFoldDB" id="A0AAD9DT15"/>
<evidence type="ECO:0000256" key="4">
    <source>
        <dbReference type="PIRSR" id="PIRSR637359-2"/>
    </source>
</evidence>
<evidence type="ECO:0000313" key="7">
    <source>
        <dbReference type="EMBL" id="KAK1794265.1"/>
    </source>
</evidence>